<proteinExistence type="predicted"/>
<dbReference type="Gene3D" id="3.40.630.40">
    <property type="entry name" value="Zn-dependent exopeptidases"/>
    <property type="match status" value="1"/>
</dbReference>
<dbReference type="Proteomes" id="UP000061569">
    <property type="component" value="Chromosome"/>
</dbReference>
<dbReference type="STRING" id="69.GLE_1471"/>
<keyword evidence="1" id="KW-0378">Hydrolase</keyword>
<dbReference type="InterPro" id="IPR010247">
    <property type="entry name" value="HutG_amidohyd"/>
</dbReference>
<gene>
    <name evidence="1" type="primary">hutG</name>
    <name evidence="1" type="ORF">GLE_1471</name>
</gene>
<name>A0A0S2DE22_LYSEN</name>
<dbReference type="KEGG" id="lez:GLE_1471"/>
<dbReference type="OrthoDB" id="8716700at2"/>
<protein>
    <submittedName>
        <fullName evidence="1">N-formylglutamate amidohydrolase</fullName>
        <ecNumber evidence="1">3.5.1.68</ecNumber>
    </submittedName>
</protein>
<evidence type="ECO:0000313" key="1">
    <source>
        <dbReference type="EMBL" id="ALN56828.1"/>
    </source>
</evidence>
<sequence length="269" mass="29978">MNIPAPAWPVFQLHRGHAPLLISLPHDGSMIPDEFSARMVESARHAPDTDWHVSRLYDFARELGASILVPRYSRYVVDLNRPPDDTSLYPGQNTTGLCPAVQFSGEAVYLDGQAPDEAEVAQRVELYWRPYHETLVAELDRIRGEHGRALLWEGHSIRGEVPFLFDGRLPDLSLGTAAGHSCQPATQARLEAVLAGQGEYDWVANGRFKGGYITRHYGDPSIEVEAVQLELSQRNYMDEDSFAYDDAKAAKLQPLLRALLQAALDSQRG</sequence>
<dbReference type="Pfam" id="PF05013">
    <property type="entry name" value="FGase"/>
    <property type="match status" value="1"/>
</dbReference>
<dbReference type="AlphaFoldDB" id="A0A0S2DE22"/>
<evidence type="ECO:0000313" key="2">
    <source>
        <dbReference type="Proteomes" id="UP000061569"/>
    </source>
</evidence>
<organism evidence="1 2">
    <name type="scientific">Lysobacter enzymogenes</name>
    <dbReference type="NCBI Taxonomy" id="69"/>
    <lineage>
        <taxon>Bacteria</taxon>
        <taxon>Pseudomonadati</taxon>
        <taxon>Pseudomonadota</taxon>
        <taxon>Gammaproteobacteria</taxon>
        <taxon>Lysobacterales</taxon>
        <taxon>Lysobacteraceae</taxon>
        <taxon>Lysobacter</taxon>
    </lineage>
</organism>
<dbReference type="SUPFAM" id="SSF53187">
    <property type="entry name" value="Zn-dependent exopeptidases"/>
    <property type="match status" value="1"/>
</dbReference>
<dbReference type="NCBIfam" id="TIGR02017">
    <property type="entry name" value="hutG_amidohyd"/>
    <property type="match status" value="1"/>
</dbReference>
<dbReference type="EC" id="3.5.1.68" evidence="1"/>
<dbReference type="InterPro" id="IPR007709">
    <property type="entry name" value="N-FG_amidohydro"/>
</dbReference>
<accession>A0A0S2DE22</accession>
<dbReference type="EMBL" id="CP013140">
    <property type="protein sequence ID" value="ALN56828.1"/>
    <property type="molecule type" value="Genomic_DNA"/>
</dbReference>
<dbReference type="PATRIC" id="fig|69.6.peg.1452"/>
<dbReference type="GO" id="GO:0050129">
    <property type="term" value="F:N-formylglutamate deformylase activity"/>
    <property type="evidence" value="ECO:0007669"/>
    <property type="project" value="UniProtKB-EC"/>
</dbReference>
<reference evidence="1 2" key="1">
    <citation type="submission" date="2015-11" db="EMBL/GenBank/DDBJ databases">
        <title>Genome sequences of Lysobacter enzymogenes strain C3 and Lysobacter antibioticus ATCC 29479.</title>
        <authorList>
            <person name="Kobayashi D.Y."/>
        </authorList>
    </citation>
    <scope>NUCLEOTIDE SEQUENCE [LARGE SCALE GENOMIC DNA]</scope>
    <source>
        <strain evidence="1 2">C3</strain>
    </source>
</reference>